<dbReference type="STRING" id="76114.ebA6939"/>
<evidence type="ECO:0000256" key="1">
    <source>
        <dbReference type="SAM" id="MobiDB-lite"/>
    </source>
</evidence>
<dbReference type="InterPro" id="IPR011330">
    <property type="entry name" value="Glyco_hydro/deAcase_b/a-brl"/>
</dbReference>
<dbReference type="AlphaFoldDB" id="Q5NXY6"/>
<reference evidence="2 3" key="1">
    <citation type="journal article" date="2005" name="Arch. Microbiol.">
        <title>The genome sequence of an anaerobic aromatic-degrading denitrifying bacterium, strain EbN1.</title>
        <authorList>
            <person name="Rabus R."/>
            <person name="Kube M."/>
            <person name="Heider J."/>
            <person name="Beck A."/>
            <person name="Heitmann K."/>
            <person name="Widdel F."/>
            <person name="Reinhardt R."/>
        </authorList>
    </citation>
    <scope>NUCLEOTIDE SEQUENCE [LARGE SCALE GENOMIC DNA]</scope>
    <source>
        <strain evidence="2 3">EbN1</strain>
    </source>
</reference>
<organism evidence="2 3">
    <name type="scientific">Aromatoleum aromaticum (strain DSM 19018 / LMG 30748 / EbN1)</name>
    <name type="common">Azoarcus sp. (strain EbN1)</name>
    <dbReference type="NCBI Taxonomy" id="76114"/>
    <lineage>
        <taxon>Bacteria</taxon>
        <taxon>Pseudomonadati</taxon>
        <taxon>Pseudomonadota</taxon>
        <taxon>Betaproteobacteria</taxon>
        <taxon>Rhodocyclales</taxon>
        <taxon>Rhodocyclaceae</taxon>
        <taxon>Aromatoleum</taxon>
    </lineage>
</organism>
<dbReference type="SUPFAM" id="SSF88713">
    <property type="entry name" value="Glycoside hydrolase/deacetylase"/>
    <property type="match status" value="1"/>
</dbReference>
<dbReference type="eggNOG" id="COG3233">
    <property type="taxonomic scope" value="Bacteria"/>
</dbReference>
<protein>
    <recommendedName>
        <fullName evidence="4">Deacetylase</fullName>
    </recommendedName>
</protein>
<dbReference type="Pfam" id="PF10096">
    <property type="entry name" value="DUF2334"/>
    <property type="match status" value="1"/>
</dbReference>
<gene>
    <name evidence="2" type="ORF">ebA6939</name>
</gene>
<dbReference type="CDD" id="cd11374">
    <property type="entry name" value="CE4_u10"/>
    <property type="match status" value="1"/>
</dbReference>
<dbReference type="GO" id="GO:0005975">
    <property type="term" value="P:carbohydrate metabolic process"/>
    <property type="evidence" value="ECO:0007669"/>
    <property type="project" value="InterPro"/>
</dbReference>
<keyword evidence="3" id="KW-1185">Reference proteome</keyword>
<evidence type="ECO:0000313" key="3">
    <source>
        <dbReference type="Proteomes" id="UP000006552"/>
    </source>
</evidence>
<dbReference type="InterPro" id="IPR018763">
    <property type="entry name" value="DUF2334"/>
</dbReference>
<accession>Q5NXY6</accession>
<evidence type="ECO:0000313" key="2">
    <source>
        <dbReference type="EMBL" id="CAI10078.1"/>
    </source>
</evidence>
<dbReference type="Gene3D" id="3.20.20.370">
    <property type="entry name" value="Glycoside hydrolase/deacetylase"/>
    <property type="match status" value="1"/>
</dbReference>
<dbReference type="EMBL" id="CR555306">
    <property type="protein sequence ID" value="CAI10078.1"/>
    <property type="molecule type" value="Genomic_DNA"/>
</dbReference>
<sequence length="283" mass="30378">MSDIAPVRAAVCVSLHDVAPPTWSRCETLLAALAQVAPVPHTLLVVPDYHRRGDGLPPWYRAALAARFEAGDELALHGFFHLDDAPAPGSPRGWLRRRVLTCGEGEFAALGRDEASARLRAGEAWFRHAGWPLYGFVAPAWLLGAGAWQALHDSAFTYTTTHRHFHLLQPRRAVAAPCIVYSTRSRWRRALSLARNAGLTQRGALLARLALHPDDALHPAVVLQAQRLLEKLLRERVAMTKIGFANALGAALAPGAPQIGGMTTSDSAATAPPTATPASTSLG</sequence>
<dbReference type="KEGG" id="eba:ebA6939"/>
<dbReference type="Proteomes" id="UP000006552">
    <property type="component" value="Chromosome"/>
</dbReference>
<proteinExistence type="predicted"/>
<evidence type="ECO:0008006" key="4">
    <source>
        <dbReference type="Google" id="ProtNLM"/>
    </source>
</evidence>
<name>Q5NXY6_AROAE</name>
<dbReference type="HOGENOM" id="CLU_079824_0_0_4"/>
<feature type="region of interest" description="Disordered" evidence="1">
    <location>
        <begin position="263"/>
        <end position="283"/>
    </location>
</feature>